<evidence type="ECO:0000313" key="3">
    <source>
        <dbReference type="EMBL" id="ETM50158.1"/>
    </source>
</evidence>
<gene>
    <name evidence="3" type="ORF">L914_05758</name>
    <name evidence="2" type="ORF">L917_05633</name>
    <name evidence="1" type="ORF">L917_05634</name>
</gene>
<name>W2NQB7_PHYNI</name>
<proteinExistence type="predicted"/>
<dbReference type="EMBL" id="KI692060">
    <property type="protein sequence ID" value="ETM50158.1"/>
    <property type="molecule type" value="Genomic_DNA"/>
</dbReference>
<feature type="non-terminal residue" evidence="3">
    <location>
        <position position="1"/>
    </location>
</feature>
<organism evidence="3">
    <name type="scientific">Phytophthora nicotianae</name>
    <name type="common">Potato buckeye rot agent</name>
    <name type="synonym">Phytophthora parasitica</name>
    <dbReference type="NCBI Taxonomy" id="4792"/>
    <lineage>
        <taxon>Eukaryota</taxon>
        <taxon>Sar</taxon>
        <taxon>Stramenopiles</taxon>
        <taxon>Oomycota</taxon>
        <taxon>Peronosporomycetes</taxon>
        <taxon>Peronosporales</taxon>
        <taxon>Peronosporaceae</taxon>
        <taxon>Phytophthora</taxon>
    </lineage>
</organism>
<dbReference type="EMBL" id="KI678805">
    <property type="protein sequence ID" value="ETL97010.1"/>
    <property type="molecule type" value="Genomic_DNA"/>
</dbReference>
<reference evidence="3" key="2">
    <citation type="submission" date="2013-11" db="EMBL/GenBank/DDBJ databases">
        <title>The Genome Sequence of Phytophthora parasitica IAC_01/95.</title>
        <authorList>
            <consortium name="The Broad Institute Genomics Platform"/>
            <person name="Russ C."/>
            <person name="Tyler B."/>
            <person name="Panabieres F."/>
            <person name="Shan W."/>
            <person name="Tripathy S."/>
            <person name="Grunwald N."/>
            <person name="Machado M."/>
            <person name="Johnson C.S."/>
            <person name="Arredondo F."/>
            <person name="Hong C."/>
            <person name="Coffey M."/>
            <person name="Young S.K."/>
            <person name="Zeng Q."/>
            <person name="Gargeya S."/>
            <person name="Fitzgerald M."/>
            <person name="Abouelleil A."/>
            <person name="Alvarado L."/>
            <person name="Chapman S.B."/>
            <person name="Gainer-Dewar J."/>
            <person name="Goldberg J."/>
            <person name="Griggs A."/>
            <person name="Gujja S."/>
            <person name="Hansen M."/>
            <person name="Howarth C."/>
            <person name="Imamovic A."/>
            <person name="Ireland A."/>
            <person name="Larimer J."/>
            <person name="McCowan C."/>
            <person name="Murphy C."/>
            <person name="Pearson M."/>
            <person name="Poon T.W."/>
            <person name="Priest M."/>
            <person name="Roberts A."/>
            <person name="Saif S."/>
            <person name="Shea T."/>
            <person name="Sykes S."/>
            <person name="Wortman J."/>
            <person name="Nusbaum C."/>
            <person name="Birren B."/>
        </authorList>
    </citation>
    <scope>NUCLEOTIDE SEQUENCE [LARGE SCALE GENOMIC DNA]</scope>
    <source>
        <strain evidence="3">IAC_01/95</strain>
    </source>
</reference>
<dbReference type="AlphaFoldDB" id="W2NQB7"/>
<dbReference type="EMBL" id="KI678806">
    <property type="protein sequence ID" value="ETL97007.1"/>
    <property type="molecule type" value="Genomic_DNA"/>
</dbReference>
<dbReference type="Proteomes" id="UP000054423">
    <property type="component" value="Unassembled WGS sequence"/>
</dbReference>
<evidence type="ECO:0000313" key="2">
    <source>
        <dbReference type="EMBL" id="ETL97010.1"/>
    </source>
</evidence>
<evidence type="ECO:0000313" key="1">
    <source>
        <dbReference type="EMBL" id="ETL97007.1"/>
    </source>
</evidence>
<accession>W2NQB7</accession>
<sequence>PVPLPALQVLEPELLVRMRLEHLPKRTAAYAPNNYIGLKFLRV</sequence>
<reference evidence="1" key="1">
    <citation type="submission" date="2013-11" db="EMBL/GenBank/DDBJ databases">
        <title>The Genome Sequence of Phytophthora parasitica CHvinca01.</title>
        <authorList>
            <consortium name="The Broad Institute Genomics Platform"/>
            <person name="Russ C."/>
            <person name="Tyler B."/>
            <person name="Panabieres F."/>
            <person name="Shan W."/>
            <person name="Tripathy S."/>
            <person name="Grunwald N."/>
            <person name="Machado M."/>
            <person name="Johnson C.S."/>
            <person name="Arredondo F."/>
            <person name="Hong C."/>
            <person name="Coffey M."/>
            <person name="Young S.K."/>
            <person name="Zeng Q."/>
            <person name="Gargeya S."/>
            <person name="Fitzgerald M."/>
            <person name="Abouelleil A."/>
            <person name="Alvarado L."/>
            <person name="Chapman S.B."/>
            <person name="Gainer-Dewar J."/>
            <person name="Goldberg J."/>
            <person name="Griggs A."/>
            <person name="Gujja S."/>
            <person name="Hansen M."/>
            <person name="Howarth C."/>
            <person name="Imamovic A."/>
            <person name="Ireland A."/>
            <person name="Larimer J."/>
            <person name="McCowan C."/>
            <person name="Murphy C."/>
            <person name="Pearson M."/>
            <person name="Poon T.W."/>
            <person name="Priest M."/>
            <person name="Roberts A."/>
            <person name="Saif S."/>
            <person name="Shea T."/>
            <person name="Sykes S."/>
            <person name="Wortman J."/>
            <person name="Nusbaum C."/>
            <person name="Birren B."/>
        </authorList>
    </citation>
    <scope>NUCLEOTIDE SEQUENCE [LARGE SCALE GENOMIC DNA]</scope>
    <source>
        <strain evidence="1">CHvinca01</strain>
    </source>
</reference>
<protein>
    <submittedName>
        <fullName evidence="3">Uncharacterized protein</fullName>
    </submittedName>
</protein>
<dbReference type="Proteomes" id="UP000054532">
    <property type="component" value="Unassembled WGS sequence"/>
</dbReference>